<accession>M7NKB0</accession>
<dbReference type="eggNOG" id="COG1234">
    <property type="taxonomic scope" value="Bacteria"/>
</dbReference>
<dbReference type="OrthoDB" id="9800940at2"/>
<reference evidence="2 3" key="1">
    <citation type="journal article" date="2013" name="Genome Announc.">
        <title>Draft Genome Sequence of Cesiribacter andamanensis Strain AMV16T, Isolated from a Soil Sample from a Mud Volcano in the Andaman Islands, India.</title>
        <authorList>
            <person name="Shivaji S."/>
            <person name="Ara S."/>
            <person name="Begum Z."/>
            <person name="Srinivas T.N."/>
            <person name="Singh A."/>
            <person name="Kumar Pinnaka A."/>
        </authorList>
    </citation>
    <scope>NUCLEOTIDE SEQUENCE [LARGE SCALE GENOMIC DNA]</scope>
    <source>
        <strain evidence="2 3">AMV16</strain>
    </source>
</reference>
<dbReference type="PANTHER" id="PTHR46018:SF7">
    <property type="entry name" value="RIBONUCLEASE Z"/>
    <property type="match status" value="1"/>
</dbReference>
<dbReference type="RefSeq" id="WP_009196039.1">
    <property type="nucleotide sequence ID" value="NZ_AODQ01000068.1"/>
</dbReference>
<dbReference type="STRING" id="1279009.ADICEAN_02649"/>
<dbReference type="InterPro" id="IPR036866">
    <property type="entry name" value="RibonucZ/Hydroxyglut_hydro"/>
</dbReference>
<dbReference type="EC" id="3.1.-.-" evidence="2"/>
<name>M7NKB0_9BACT</name>
<evidence type="ECO:0000259" key="1">
    <source>
        <dbReference type="SMART" id="SM00849"/>
    </source>
</evidence>
<dbReference type="EMBL" id="AODQ01000068">
    <property type="protein sequence ID" value="EMR02210.1"/>
    <property type="molecule type" value="Genomic_DNA"/>
</dbReference>
<feature type="domain" description="Metallo-beta-lactamase" evidence="1">
    <location>
        <begin position="18"/>
        <end position="197"/>
    </location>
</feature>
<dbReference type="AlphaFoldDB" id="M7NKB0"/>
<dbReference type="PANTHER" id="PTHR46018">
    <property type="entry name" value="ZINC PHOSPHODIESTERASE ELAC PROTEIN 1"/>
    <property type="match status" value="1"/>
</dbReference>
<dbReference type="PATRIC" id="fig|1279009.4.peg.2686"/>
<protein>
    <submittedName>
        <fullName evidence="2">Ribonuclease BN</fullName>
        <ecNumber evidence="2">3.1.-.-</ecNumber>
    </submittedName>
</protein>
<keyword evidence="3" id="KW-1185">Reference proteome</keyword>
<evidence type="ECO:0000313" key="3">
    <source>
        <dbReference type="Proteomes" id="UP000011910"/>
    </source>
</evidence>
<keyword evidence="2" id="KW-0378">Hydrolase</keyword>
<dbReference type="SUPFAM" id="SSF56281">
    <property type="entry name" value="Metallo-hydrolase/oxidoreductase"/>
    <property type="match status" value="1"/>
</dbReference>
<gene>
    <name evidence="2" type="primary">rbn</name>
    <name evidence="2" type="ORF">ADICEAN_02649</name>
</gene>
<sequence>MDLTVLGCGDAFGSGGRLQTSFYVQTGKHSLLLDCGATILPALHREGISSAEPDAVLITHFHGDHFGGLPFLLLEAAKRYQRQKPLILAGPQGLQQRLEKLLPMLYPGTEDVLESFPITYLTYKEGEALQLLDLSLQAWEVKHSPDSLPHGLRLEAGGKVLAFSGDTAWHNNLLPLSKGADLFICECNFLKGEKPGHLSWELLKPRLGQFSVREMRLTHVGDEVLEQQQTLSVKVLADGERLSI</sequence>
<dbReference type="SMART" id="SM00849">
    <property type="entry name" value="Lactamase_B"/>
    <property type="match status" value="1"/>
</dbReference>
<dbReference type="Pfam" id="PF23023">
    <property type="entry name" value="Anti-Pycsar_Apyc1"/>
    <property type="match status" value="1"/>
</dbReference>
<evidence type="ECO:0000313" key="2">
    <source>
        <dbReference type="EMBL" id="EMR02210.1"/>
    </source>
</evidence>
<proteinExistence type="predicted"/>
<comment type="caution">
    <text evidence="2">The sequence shown here is derived from an EMBL/GenBank/DDBJ whole genome shotgun (WGS) entry which is preliminary data.</text>
</comment>
<dbReference type="InterPro" id="IPR001279">
    <property type="entry name" value="Metallo-B-lactamas"/>
</dbReference>
<dbReference type="Gene3D" id="3.60.15.10">
    <property type="entry name" value="Ribonuclease Z/Hydroxyacylglutathione hydrolase-like"/>
    <property type="match status" value="1"/>
</dbReference>
<dbReference type="Proteomes" id="UP000011910">
    <property type="component" value="Unassembled WGS sequence"/>
</dbReference>
<organism evidence="2 3">
    <name type="scientific">Cesiribacter andamanensis AMV16</name>
    <dbReference type="NCBI Taxonomy" id="1279009"/>
    <lineage>
        <taxon>Bacteria</taxon>
        <taxon>Pseudomonadati</taxon>
        <taxon>Bacteroidota</taxon>
        <taxon>Cytophagia</taxon>
        <taxon>Cytophagales</taxon>
        <taxon>Cesiribacteraceae</taxon>
        <taxon>Cesiribacter</taxon>
    </lineage>
</organism>
<dbReference type="CDD" id="cd07740">
    <property type="entry name" value="metallo-hydrolase-like_MBL-fold"/>
    <property type="match status" value="1"/>
</dbReference>
<dbReference type="GO" id="GO:0042781">
    <property type="term" value="F:3'-tRNA processing endoribonuclease activity"/>
    <property type="evidence" value="ECO:0007669"/>
    <property type="project" value="TreeGrafter"/>
</dbReference>